<dbReference type="InterPro" id="IPR036779">
    <property type="entry name" value="LysM_dom_sf"/>
</dbReference>
<dbReference type="OrthoDB" id="5985073at2759"/>
<dbReference type="Proteomes" id="UP000193689">
    <property type="component" value="Unassembled WGS sequence"/>
</dbReference>
<dbReference type="InterPro" id="IPR052210">
    <property type="entry name" value="LysM1-like"/>
</dbReference>
<dbReference type="GO" id="GO:0008061">
    <property type="term" value="F:chitin binding"/>
    <property type="evidence" value="ECO:0007669"/>
    <property type="project" value="UniProtKB-KW"/>
</dbReference>
<dbReference type="EMBL" id="MCFJ01000006">
    <property type="protein sequence ID" value="ORY64855.1"/>
    <property type="molecule type" value="Genomic_DNA"/>
</dbReference>
<comment type="similarity">
    <text evidence="3">Belongs to the secreted LysM effector family.</text>
</comment>
<feature type="transmembrane region" description="Helical" evidence="5">
    <location>
        <begin position="12"/>
        <end position="33"/>
    </location>
</feature>
<keyword evidence="2" id="KW-0843">Virulence</keyword>
<evidence type="ECO:0000256" key="3">
    <source>
        <dbReference type="ARBA" id="ARBA00044955"/>
    </source>
</evidence>
<evidence type="ECO:0000313" key="8">
    <source>
        <dbReference type="Proteomes" id="UP000193689"/>
    </source>
</evidence>
<keyword evidence="5" id="KW-0812">Transmembrane</keyword>
<gene>
    <name evidence="7" type="ORF">BCR38DRAFT_431162</name>
</gene>
<keyword evidence="5" id="KW-1133">Transmembrane helix</keyword>
<feature type="domain" description="LysM" evidence="6">
    <location>
        <begin position="286"/>
        <end position="334"/>
    </location>
</feature>
<dbReference type="PROSITE" id="PS51782">
    <property type="entry name" value="LYSM"/>
    <property type="match status" value="4"/>
</dbReference>
<keyword evidence="5" id="KW-0472">Membrane</keyword>
<dbReference type="PANTHER" id="PTHR34997">
    <property type="entry name" value="AM15"/>
    <property type="match status" value="1"/>
</dbReference>
<comment type="caution">
    <text evidence="7">The sequence shown here is derived from an EMBL/GenBank/DDBJ whole genome shotgun (WGS) entry which is preliminary data.</text>
</comment>
<dbReference type="GeneID" id="63776293"/>
<dbReference type="AlphaFoldDB" id="A0A1Y2E1V9"/>
<protein>
    <recommendedName>
        <fullName evidence="6">LysM domain-containing protein</fullName>
    </recommendedName>
</protein>
<dbReference type="InParanoid" id="A0A1Y2E1V9"/>
<dbReference type="RefSeq" id="XP_040716008.1">
    <property type="nucleotide sequence ID" value="XM_040860081.1"/>
</dbReference>
<dbReference type="InterPro" id="IPR018392">
    <property type="entry name" value="LysM"/>
</dbReference>
<feature type="domain" description="LysM" evidence="6">
    <location>
        <begin position="661"/>
        <end position="708"/>
    </location>
</feature>
<name>A0A1Y2E1V9_9PEZI</name>
<evidence type="ECO:0000313" key="7">
    <source>
        <dbReference type="EMBL" id="ORY64855.1"/>
    </source>
</evidence>
<dbReference type="STRING" id="1141098.A0A1Y2E1V9"/>
<feature type="domain" description="LysM" evidence="6">
    <location>
        <begin position="570"/>
        <end position="617"/>
    </location>
</feature>
<evidence type="ECO:0000256" key="1">
    <source>
        <dbReference type="ARBA" id="ARBA00022669"/>
    </source>
</evidence>
<dbReference type="Pfam" id="PF01476">
    <property type="entry name" value="LysM"/>
    <property type="match status" value="2"/>
</dbReference>
<sequence length="800" mass="85273">MTIRNAQSRQSIWAIMFGLVWVQLVPAVELYTLSTIPTSLSSDCQAALLADVADCNLMVTKFRYGYFYPQALLEKTCTLPCGTALKAFEDAVVAACAGDVWDGYRDDGEADMPVAVIPNVLRYLYEMTCLQDEERFCNVVAGANAALADPGDGVSGWLGTVDNTTAAAEACDMCFIKSLRMQAGSSYYDGPALASSSIYESKTSSCQVSDMPRTTSTLPFTVPAPAEPTSMTCAGKIYDIQAGDDCHSVSISQGIGTAWLLSDNNLAAFCTDFPSSGSLCLVNTCSVYTVQANDTCKGIARSANITEAALKSWNPAINSGCSNLDRLVNDQVCIGVPGIAYIDPEPTVLAPTIATTSAPIPTDVAPGVVTNCGKYYQVQPDEYCNLIVLRFGLTLADFTLLNPDINENCTNLYAYESYCVLPVGDINTYPGRPGASATTTPTATIPFTPITSLDPVATSSAPIYVSTELPLAVGTREDCARYFDGAQVLDEDISGTSYANACEFAAAVWAVSLDEFSRWNSALGNLTAGECDMAAELRYCAKLRYADALPSYEGVGYEFEIRAGSIETCTQYADAWPDWDCSDILLNYELTIAQFYEYNPVVGADCSGLWPEYAYCIRAADYVSPVTSTTTASATTTATSRTTTTGPPAATHTGQPANCDEWHVVVDDDTCTSIEQAYSITAPQFLAWNPAVSADCSTNFWLGYAYCVGVSDDTPTVTTTRTTAAPTTTPSVPSPVQEGNAVSNCVAYGQAADGDWCSAFADLNGITLAELYAWNTLLGSTGENCGSSFWAGYWYCIGVA</sequence>
<dbReference type="SUPFAM" id="SSF54106">
    <property type="entry name" value="LysM domain"/>
    <property type="match status" value="2"/>
</dbReference>
<keyword evidence="8" id="KW-1185">Reference proteome</keyword>
<keyword evidence="1" id="KW-0147">Chitin-binding</keyword>
<dbReference type="Gene3D" id="3.10.350.10">
    <property type="entry name" value="LysM domain"/>
    <property type="match status" value="5"/>
</dbReference>
<accession>A0A1Y2E1V9</accession>
<dbReference type="PANTHER" id="PTHR34997:SF1">
    <property type="entry name" value="PEPTIDOGLYCAN-BINDING LYSIN DOMAIN"/>
    <property type="match status" value="1"/>
</dbReference>
<proteinExistence type="inferred from homology"/>
<reference evidence="7 8" key="1">
    <citation type="submission" date="2016-07" db="EMBL/GenBank/DDBJ databases">
        <title>Pervasive Adenine N6-methylation of Active Genes in Fungi.</title>
        <authorList>
            <consortium name="DOE Joint Genome Institute"/>
            <person name="Mondo S.J."/>
            <person name="Dannebaum R.O."/>
            <person name="Kuo R.C."/>
            <person name="Labutti K."/>
            <person name="Haridas S."/>
            <person name="Kuo A."/>
            <person name="Salamov A."/>
            <person name="Ahrendt S.R."/>
            <person name="Lipzen A."/>
            <person name="Sullivan W."/>
            <person name="Andreopoulos W.B."/>
            <person name="Clum A."/>
            <person name="Lindquist E."/>
            <person name="Daum C."/>
            <person name="Ramamoorthy G.K."/>
            <person name="Gryganskyi A."/>
            <person name="Culley D."/>
            <person name="Magnuson J.K."/>
            <person name="James T.Y."/>
            <person name="O'Malley M.A."/>
            <person name="Stajich J.E."/>
            <person name="Spatafora J.W."/>
            <person name="Visel A."/>
            <person name="Grigoriev I.V."/>
        </authorList>
    </citation>
    <scope>NUCLEOTIDE SEQUENCE [LARGE SCALE GENOMIC DNA]</scope>
    <source>
        <strain evidence="7 8">CBS 129021</strain>
    </source>
</reference>
<evidence type="ECO:0000256" key="4">
    <source>
        <dbReference type="SAM" id="MobiDB-lite"/>
    </source>
</evidence>
<evidence type="ECO:0000256" key="5">
    <source>
        <dbReference type="SAM" id="Phobius"/>
    </source>
</evidence>
<dbReference type="CDD" id="cd00118">
    <property type="entry name" value="LysM"/>
    <property type="match status" value="3"/>
</dbReference>
<evidence type="ECO:0000256" key="2">
    <source>
        <dbReference type="ARBA" id="ARBA00023026"/>
    </source>
</evidence>
<feature type="region of interest" description="Disordered" evidence="4">
    <location>
        <begin position="633"/>
        <end position="656"/>
    </location>
</feature>
<evidence type="ECO:0000259" key="6">
    <source>
        <dbReference type="PROSITE" id="PS51782"/>
    </source>
</evidence>
<dbReference type="SMART" id="SM00257">
    <property type="entry name" value="LysM"/>
    <property type="match status" value="3"/>
</dbReference>
<feature type="domain" description="LysM" evidence="6">
    <location>
        <begin position="374"/>
        <end position="420"/>
    </location>
</feature>
<organism evidence="7 8">
    <name type="scientific">Pseudomassariella vexata</name>
    <dbReference type="NCBI Taxonomy" id="1141098"/>
    <lineage>
        <taxon>Eukaryota</taxon>
        <taxon>Fungi</taxon>
        <taxon>Dikarya</taxon>
        <taxon>Ascomycota</taxon>
        <taxon>Pezizomycotina</taxon>
        <taxon>Sordariomycetes</taxon>
        <taxon>Xylariomycetidae</taxon>
        <taxon>Amphisphaeriales</taxon>
        <taxon>Pseudomassariaceae</taxon>
        <taxon>Pseudomassariella</taxon>
    </lineage>
</organism>